<dbReference type="SUPFAM" id="SSF53098">
    <property type="entry name" value="Ribonuclease H-like"/>
    <property type="match status" value="1"/>
</dbReference>
<dbReference type="InterPro" id="IPR052035">
    <property type="entry name" value="ZnF_BED_domain_contain"/>
</dbReference>
<proteinExistence type="predicted"/>
<evidence type="ECO:0000313" key="6">
    <source>
        <dbReference type="Proteomes" id="UP000032141"/>
    </source>
</evidence>
<reference evidence="5 6" key="1">
    <citation type="journal article" date="2014" name="Genome Biol.">
        <title>Transcriptome and methylome profiling reveals relics of genome dominance in the mesopolyploid Brassica oleracea.</title>
        <authorList>
            <person name="Parkin I.A."/>
            <person name="Koh C."/>
            <person name="Tang H."/>
            <person name="Robinson S.J."/>
            <person name="Kagale S."/>
            <person name="Clarke W.E."/>
            <person name="Town C.D."/>
            <person name="Nixon J."/>
            <person name="Krishnakumar V."/>
            <person name="Bidwell S.L."/>
            <person name="Denoeud F."/>
            <person name="Belcram H."/>
            <person name="Links M.G."/>
            <person name="Just J."/>
            <person name="Clarke C."/>
            <person name="Bender T."/>
            <person name="Huebert T."/>
            <person name="Mason A.S."/>
            <person name="Pires J.C."/>
            <person name="Barker G."/>
            <person name="Moore J."/>
            <person name="Walley P.G."/>
            <person name="Manoli S."/>
            <person name="Batley J."/>
            <person name="Edwards D."/>
            <person name="Nelson M.N."/>
            <person name="Wang X."/>
            <person name="Paterson A.H."/>
            <person name="King G."/>
            <person name="Bancroft I."/>
            <person name="Chalhoub B."/>
            <person name="Sharpe A.G."/>
        </authorList>
    </citation>
    <scope>NUCLEOTIDE SEQUENCE</scope>
    <source>
        <strain evidence="5 6">cv. TO1000</strain>
    </source>
</reference>
<evidence type="ECO:0000259" key="4">
    <source>
        <dbReference type="Pfam" id="PF14372"/>
    </source>
</evidence>
<dbReference type="HOGENOM" id="CLU_009123_1_5_1"/>
<dbReference type="PANTHER" id="PTHR46481">
    <property type="entry name" value="ZINC FINGER BED DOMAIN-CONTAINING PROTEIN 4"/>
    <property type="match status" value="1"/>
</dbReference>
<dbReference type="GO" id="GO:0003677">
    <property type="term" value="F:DNA binding"/>
    <property type="evidence" value="ECO:0007669"/>
    <property type="project" value="UniProtKB-KW"/>
</dbReference>
<protein>
    <recommendedName>
        <fullName evidence="7">BED-type domain-containing protein</fullName>
    </recommendedName>
</protein>
<name>A0A0D3B4S3_BRAOL</name>
<dbReference type="InterPro" id="IPR008906">
    <property type="entry name" value="HATC_C_dom"/>
</dbReference>
<dbReference type="OMA" id="ENVEHET"/>
<dbReference type="AlphaFoldDB" id="A0A0D3B4S3"/>
<evidence type="ECO:0000256" key="2">
    <source>
        <dbReference type="SAM" id="MobiDB-lite"/>
    </source>
</evidence>
<dbReference type="eggNOG" id="KOG1121">
    <property type="taxonomic scope" value="Eukaryota"/>
</dbReference>
<dbReference type="Proteomes" id="UP000032141">
    <property type="component" value="Chromosome C3"/>
</dbReference>
<dbReference type="PANTHER" id="PTHR46481:SF2">
    <property type="entry name" value="BED-TYPE DOMAIN-CONTAINING PROTEIN"/>
    <property type="match status" value="1"/>
</dbReference>
<dbReference type="SMART" id="SM00614">
    <property type="entry name" value="ZnF_BED"/>
    <property type="match status" value="1"/>
</dbReference>
<reference evidence="5" key="2">
    <citation type="submission" date="2015-03" db="UniProtKB">
        <authorList>
            <consortium name="EnsemblPlants"/>
        </authorList>
    </citation>
    <scope>IDENTIFICATION</scope>
</reference>
<dbReference type="InterPro" id="IPR025525">
    <property type="entry name" value="hAT-like_transposase_RNase-H"/>
</dbReference>
<dbReference type="InterPro" id="IPR012337">
    <property type="entry name" value="RNaseH-like_sf"/>
</dbReference>
<dbReference type="Pfam" id="PF14372">
    <property type="entry name" value="hAT-like_RNase-H"/>
    <property type="match status" value="1"/>
</dbReference>
<evidence type="ECO:0000313" key="5">
    <source>
        <dbReference type="EnsemblPlants" id="Bo3g027510.1"/>
    </source>
</evidence>
<dbReference type="STRING" id="109376.A0A0D3B4S3"/>
<evidence type="ECO:0000259" key="3">
    <source>
        <dbReference type="Pfam" id="PF05699"/>
    </source>
</evidence>
<keyword evidence="1" id="KW-0238">DNA-binding</keyword>
<feature type="compositionally biased region" description="Polar residues" evidence="2">
    <location>
        <begin position="451"/>
        <end position="463"/>
    </location>
</feature>
<sequence length="623" mass="71503">MEYDFFENDLGLGCQLVKITLTMSITMINLEKGINQWELKLREDDPSIANCRYCGQDIGCDSKKSGTGAMKNHIARCKLYELFKSSGNQTMLGGDSTSVVTAVKYDASMFRRSVNEMIVLNELPFAFVESKDFKRFCHNVLPIYMVVTAHWIEKNWDMQKRIIRFKPVTYHKGEPIAEHLSQCLEDWGIDKVFTVTVDNTKGNDKAIRLFTEACRQVGPYALVKNGVLLHMRCCAHVLNLTVRDGLGELRVLKGKVSRGSLSLDCITRWNSTYLMLCAALKFRVVFEKLLAEDMMYNDYLNEAEESGHKRVGPPTSHGWDEVQRLVKFLKLFFGCTLAFSASKTVTSTICYNEIVVIERNLVSLSNRKDGLLKIQAREMRNKFEKYWDGLINMNPLIIIASVLDLRNKMQFACICLAKLYGKDSVESTHLRSSIRTLLKDLYEEYAVKMRPQSQGDSAGNTSENVEHETGNMFDISDDDEEYEGRDFLYSEMESEVTNDEGSSKLDIYLMEIPVPRTSDSIRREFDVLLTWRRNSAKYPVLSELVKDVLAVQVSYVASESTFSTSGRILDPYRSCLTPYMIETLVCTHQWLQNNIHVEKLRLWNYQDNMRIRGNVIFFNVLSL</sequence>
<dbReference type="Gramene" id="Bo3g027510.1">
    <property type="protein sequence ID" value="Bo3g027510.1"/>
    <property type="gene ID" value="Bo3g027510"/>
</dbReference>
<dbReference type="EnsemblPlants" id="Bo3g027510.1">
    <property type="protein sequence ID" value="Bo3g027510.1"/>
    <property type="gene ID" value="Bo3g027510"/>
</dbReference>
<feature type="domain" description="HAT C-terminal dimerisation" evidence="3">
    <location>
        <begin position="505"/>
        <end position="591"/>
    </location>
</feature>
<organism evidence="5 6">
    <name type="scientific">Brassica oleracea var. oleracea</name>
    <dbReference type="NCBI Taxonomy" id="109376"/>
    <lineage>
        <taxon>Eukaryota</taxon>
        <taxon>Viridiplantae</taxon>
        <taxon>Streptophyta</taxon>
        <taxon>Embryophyta</taxon>
        <taxon>Tracheophyta</taxon>
        <taxon>Spermatophyta</taxon>
        <taxon>Magnoliopsida</taxon>
        <taxon>eudicotyledons</taxon>
        <taxon>Gunneridae</taxon>
        <taxon>Pentapetalae</taxon>
        <taxon>rosids</taxon>
        <taxon>malvids</taxon>
        <taxon>Brassicales</taxon>
        <taxon>Brassicaceae</taxon>
        <taxon>Brassiceae</taxon>
        <taxon>Brassica</taxon>
    </lineage>
</organism>
<dbReference type="Pfam" id="PF05699">
    <property type="entry name" value="Dimer_Tnp_hAT"/>
    <property type="match status" value="1"/>
</dbReference>
<dbReference type="GO" id="GO:0046983">
    <property type="term" value="F:protein dimerization activity"/>
    <property type="evidence" value="ECO:0007669"/>
    <property type="project" value="InterPro"/>
</dbReference>
<keyword evidence="6" id="KW-1185">Reference proteome</keyword>
<evidence type="ECO:0008006" key="7">
    <source>
        <dbReference type="Google" id="ProtNLM"/>
    </source>
</evidence>
<feature type="region of interest" description="Disordered" evidence="2">
    <location>
        <begin position="450"/>
        <end position="478"/>
    </location>
</feature>
<evidence type="ECO:0000256" key="1">
    <source>
        <dbReference type="ARBA" id="ARBA00023125"/>
    </source>
</evidence>
<accession>A0A0D3B4S3</accession>
<feature type="domain" description="hAT-like transposase RNase-H fold" evidence="4">
    <location>
        <begin position="340"/>
        <end position="445"/>
    </location>
</feature>